<dbReference type="AlphaFoldDB" id="A0A2U1SQA0"/>
<evidence type="ECO:0000313" key="2">
    <source>
        <dbReference type="Proteomes" id="UP000245137"/>
    </source>
</evidence>
<dbReference type="RefSeq" id="WP_108917306.1">
    <property type="nucleotide sequence ID" value="NZ_BGJY01000001.1"/>
</dbReference>
<keyword evidence="2" id="KW-1185">Reference proteome</keyword>
<reference evidence="1 2" key="1">
    <citation type="journal article" date="2018" name="Appl. Microbiol. Biotechnol.">
        <title>Co-cultivation of the strictly anaerobic methanogen Methanosarcina barkeri with aerobic methanotrophs in an oxygen-limited membrane bioreactor.</title>
        <authorList>
            <person name="In 't Zandt M.H."/>
            <person name="van den Bosch T.J.M."/>
            <person name="Rijkers R."/>
            <person name="van Kessel M.A.H.J."/>
            <person name="Jetten M.S.M."/>
            <person name="Welte C.U."/>
        </authorList>
    </citation>
    <scope>NUCLEOTIDE SEQUENCE [LARGE SCALE GENOMIC DNA]</scope>
    <source>
        <strain evidence="1 2">DSM 17706</strain>
    </source>
</reference>
<gene>
    <name evidence="1" type="ORF">C5689_10900</name>
</gene>
<protein>
    <submittedName>
        <fullName evidence="1">Protein tyrosine phosphatase</fullName>
    </submittedName>
</protein>
<dbReference type="InterPro" id="IPR029021">
    <property type="entry name" value="Prot-tyrosine_phosphatase-like"/>
</dbReference>
<name>A0A2U1SQA0_METSR</name>
<proteinExistence type="predicted"/>
<dbReference type="Gene3D" id="3.90.190.10">
    <property type="entry name" value="Protein tyrosine phosphatase superfamily"/>
    <property type="match status" value="1"/>
</dbReference>
<dbReference type="SUPFAM" id="SSF52799">
    <property type="entry name" value="(Phosphotyrosine protein) phosphatases II"/>
    <property type="match status" value="1"/>
</dbReference>
<organism evidence="1 2">
    <name type="scientific">Methylosinus sporium</name>
    <dbReference type="NCBI Taxonomy" id="428"/>
    <lineage>
        <taxon>Bacteria</taxon>
        <taxon>Pseudomonadati</taxon>
        <taxon>Pseudomonadota</taxon>
        <taxon>Alphaproteobacteria</taxon>
        <taxon>Hyphomicrobiales</taxon>
        <taxon>Methylocystaceae</taxon>
        <taxon>Methylosinus</taxon>
    </lineage>
</organism>
<comment type="caution">
    <text evidence="1">The sequence shown here is derived from an EMBL/GenBank/DDBJ whole genome shotgun (WGS) entry which is preliminary data.</text>
</comment>
<accession>A0A2U1SQA0</accession>
<dbReference type="EMBL" id="PUIV01000015">
    <property type="protein sequence ID" value="PWB93782.1"/>
    <property type="molecule type" value="Genomic_DNA"/>
</dbReference>
<sequence length="170" mass="18224">MAHLYVCSLTKVVDTVRASGARSLITILTAGASLARPSEIVPERHLRLAVSDIEADQEGHVLANCAHIQSLLDFAGAWDRREPLVIHCYAGVSRSPAAAFILACALAPQRAETELARELRRASPTATPNRRLVALADRLLSREGRMTAAIAEIGRGADCYEGAPFALELA</sequence>
<evidence type="ECO:0000313" key="1">
    <source>
        <dbReference type="EMBL" id="PWB93782.1"/>
    </source>
</evidence>
<dbReference type="Proteomes" id="UP000245137">
    <property type="component" value="Unassembled WGS sequence"/>
</dbReference>
<dbReference type="OrthoDB" id="9794527at2"/>